<reference evidence="4 5" key="1">
    <citation type="submission" date="2019-09" db="EMBL/GenBank/DDBJ databases">
        <title>Wenzhouxiangella sp. Genome sequencing and assembly.</title>
        <authorList>
            <person name="Zhang R."/>
        </authorList>
    </citation>
    <scope>NUCLEOTIDE SEQUENCE [LARGE SCALE GENOMIC DNA]</scope>
    <source>
        <strain evidence="4 5">W260</strain>
    </source>
</reference>
<evidence type="ECO:0000259" key="2">
    <source>
        <dbReference type="Pfam" id="PF16313"/>
    </source>
</evidence>
<dbReference type="InterPro" id="IPR034032">
    <property type="entry name" value="Zn_MMP-like_bac"/>
</dbReference>
<proteinExistence type="predicted"/>
<dbReference type="AlphaFoldDB" id="A0A5N0TFG4"/>
<dbReference type="Proteomes" id="UP000325372">
    <property type="component" value="Unassembled WGS sequence"/>
</dbReference>
<keyword evidence="1" id="KW-0732">Signal</keyword>
<name>A0A5N0TFG4_9GAMM</name>
<dbReference type="Pfam" id="PF17148">
    <property type="entry name" value="DUF5117"/>
    <property type="match status" value="1"/>
</dbReference>
<dbReference type="CDD" id="cd04276">
    <property type="entry name" value="ZnMc_MMP_like_2"/>
    <property type="match status" value="1"/>
</dbReference>
<dbReference type="Pfam" id="PF16313">
    <property type="entry name" value="DUF4953"/>
    <property type="match status" value="1"/>
</dbReference>
<feature type="domain" description="EcxA zinc-binding" evidence="2">
    <location>
        <begin position="411"/>
        <end position="717"/>
    </location>
</feature>
<gene>
    <name evidence="4" type="ORF">F3N42_05195</name>
</gene>
<dbReference type="InterPro" id="IPR033413">
    <property type="entry name" value="DUF5117"/>
</dbReference>
<feature type="chain" id="PRO_5024319276" evidence="1">
    <location>
        <begin position="24"/>
        <end position="815"/>
    </location>
</feature>
<dbReference type="RefSeq" id="WP_150863325.1">
    <property type="nucleotide sequence ID" value="NZ_VYXP01000003.1"/>
</dbReference>
<accession>A0A5N0TFG4</accession>
<dbReference type="EMBL" id="VYXP01000003">
    <property type="protein sequence ID" value="KAA9132616.1"/>
    <property type="molecule type" value="Genomic_DNA"/>
</dbReference>
<comment type="caution">
    <text evidence="4">The sequence shown here is derived from an EMBL/GenBank/DDBJ whole genome shotgun (WGS) entry which is preliminary data.</text>
</comment>
<evidence type="ECO:0000313" key="4">
    <source>
        <dbReference type="EMBL" id="KAA9132616.1"/>
    </source>
</evidence>
<organism evidence="4 5">
    <name type="scientific">Marinihelvus fidelis</name>
    <dbReference type="NCBI Taxonomy" id="2613842"/>
    <lineage>
        <taxon>Bacteria</taxon>
        <taxon>Pseudomonadati</taxon>
        <taxon>Pseudomonadota</taxon>
        <taxon>Gammaproteobacteria</taxon>
        <taxon>Chromatiales</taxon>
        <taxon>Wenzhouxiangellaceae</taxon>
        <taxon>Marinihelvus</taxon>
    </lineage>
</organism>
<evidence type="ECO:0000259" key="3">
    <source>
        <dbReference type="Pfam" id="PF17148"/>
    </source>
</evidence>
<feature type="signal peptide" evidence="1">
    <location>
        <begin position="1"/>
        <end position="23"/>
    </location>
</feature>
<dbReference type="SUPFAM" id="SSF55486">
    <property type="entry name" value="Metalloproteases ('zincins'), catalytic domain"/>
    <property type="match status" value="1"/>
</dbReference>
<evidence type="ECO:0000256" key="1">
    <source>
        <dbReference type="SAM" id="SignalP"/>
    </source>
</evidence>
<protein>
    <submittedName>
        <fullName evidence="4">DUF5117 domain-containing protein</fullName>
    </submittedName>
</protein>
<dbReference type="InterPro" id="IPR032534">
    <property type="entry name" value="EcxA_zinc-bd"/>
</dbReference>
<dbReference type="PANTHER" id="PTHR38478">
    <property type="entry name" value="PEPTIDASE M1A AND M12B"/>
    <property type="match status" value="1"/>
</dbReference>
<keyword evidence="5" id="KW-1185">Reference proteome</keyword>
<evidence type="ECO:0000313" key="5">
    <source>
        <dbReference type="Proteomes" id="UP000325372"/>
    </source>
</evidence>
<sequence length="815" mass="88039">MTHRLLFGLLALLFTLITAPAHADALDEHTDGLTHLEGYFDLYWDDDEGRLLLRIDRMDDPFIYQASMARGVGSNDLGLDRGQLGDTRLVAFQRTGPKVLLVELNTTYRANSDDAAERAAVAHSFARSVIWGFDALAVDGDSVLVDATEFFLRDAHGLGERLARAKQGRYQVDSGRSAIWLPRTRAFPDNTEIEAVITYTGDRAFDGNGRPLSDILPTVVPEAGAITVHLHHSLVRLPSPGYTPLPLDPRAGMVPARTFADYASPIGEPLEVTYAVRHRLQRASHEGATGPAVEPIVYYVDPGVPEPVRSALLDGAAWWNTAFEAAGYEDAFQVRMLPEDADPMDVRYNVIQWVHRSTRGWSYGSSVVDPRTGEIIKGHVTLGSLRVRQDYLIAEGLLAPYQDGSDAVPPEMLEMSLARIRQLSAHEVGHTIGLHHNFAASVNDRSSVMDYPFPKVGFAADGSLDLSDAYGVGVGEWDRRTIDYAYRDFPAGTDEAAARGAILEGIIADGLLFVSDSDSRNPGTAHPDGNLWDNGADAIAEFEHLVAVRDYALGRFSPAVIRPGRPMATLEEALVPIYLLHRFQLQAVGKLIGGERFRYNLRGDGQPLPAIVDADRQRQAIDTLVGALSPGMLVLPEGLAAMIPPRPPGHPRDRETFDRRTGPAFDPLAPAAAATGLTLDVLLHPWRAARMNGFHAGDAGYPAFSELLDHLLQATWFQPGGEGVEGAIARQTGLQVLRALGALAADGGATGETRAQALAAIASIDEWLGKSARGRDSGEWQAHYAAARAWINALDTAADGVPGQVTPPPGSPIGG</sequence>
<feature type="domain" description="DUF5117" evidence="3">
    <location>
        <begin position="82"/>
        <end position="281"/>
    </location>
</feature>
<dbReference type="PANTHER" id="PTHR38478:SF1">
    <property type="entry name" value="ZINC DEPENDENT METALLOPROTEASE DOMAIN LIPOPROTEIN"/>
    <property type="match status" value="1"/>
</dbReference>